<evidence type="ECO:0000256" key="4">
    <source>
        <dbReference type="ARBA" id="ARBA00023295"/>
    </source>
</evidence>
<dbReference type="GO" id="GO:0045490">
    <property type="term" value="P:pectin catabolic process"/>
    <property type="evidence" value="ECO:0007669"/>
    <property type="project" value="TreeGrafter"/>
</dbReference>
<dbReference type="EMBL" id="MSZS01000004">
    <property type="protein sequence ID" value="PKX94585.1"/>
    <property type="molecule type" value="Genomic_DNA"/>
</dbReference>
<dbReference type="Gene3D" id="3.20.20.80">
    <property type="entry name" value="Glycosidases"/>
    <property type="match status" value="1"/>
</dbReference>
<proteinExistence type="inferred from homology"/>
<dbReference type="GeneID" id="36539240"/>
<dbReference type="GO" id="GO:0031218">
    <property type="term" value="F:arabinogalactan endo-1,4-beta-galactosidase activity"/>
    <property type="evidence" value="ECO:0007669"/>
    <property type="project" value="UniProtKB-EC"/>
</dbReference>
<evidence type="ECO:0000256" key="6">
    <source>
        <dbReference type="RuleBase" id="RU361192"/>
    </source>
</evidence>
<keyword evidence="8" id="KW-1185">Reference proteome</keyword>
<comment type="caution">
    <text evidence="7">The sequence shown here is derived from an EMBL/GenBank/DDBJ whole genome shotgun (WGS) entry which is preliminary data.</text>
</comment>
<name>A0A2I1CAD1_ASPN1</name>
<protein>
    <recommendedName>
        <fullName evidence="6">Arabinogalactan endo-beta-1,4-galactanase</fullName>
        <ecNumber evidence="6">3.2.1.89</ecNumber>
    </recommendedName>
</protein>
<evidence type="ECO:0000256" key="3">
    <source>
        <dbReference type="ARBA" id="ARBA00022801"/>
    </source>
</evidence>
<dbReference type="STRING" id="1392255.A0A2I1CAD1"/>
<dbReference type="Proteomes" id="UP000234474">
    <property type="component" value="Unassembled WGS sequence"/>
</dbReference>
<accession>A0A2I1CAD1</accession>
<evidence type="ECO:0000256" key="2">
    <source>
        <dbReference type="ARBA" id="ARBA00010687"/>
    </source>
</evidence>
<evidence type="ECO:0000256" key="1">
    <source>
        <dbReference type="ARBA" id="ARBA00001695"/>
    </source>
</evidence>
<organism evidence="7 8">
    <name type="scientific">Aspergillus novofumigatus (strain IBT 16806)</name>
    <dbReference type="NCBI Taxonomy" id="1392255"/>
    <lineage>
        <taxon>Eukaryota</taxon>
        <taxon>Fungi</taxon>
        <taxon>Dikarya</taxon>
        <taxon>Ascomycota</taxon>
        <taxon>Pezizomycotina</taxon>
        <taxon>Eurotiomycetes</taxon>
        <taxon>Eurotiomycetidae</taxon>
        <taxon>Eurotiales</taxon>
        <taxon>Aspergillaceae</taxon>
        <taxon>Aspergillus</taxon>
        <taxon>Aspergillus subgen. Fumigati</taxon>
    </lineage>
</organism>
<gene>
    <name evidence="7" type="ORF">P174DRAFT_512719</name>
</gene>
<comment type="function">
    <text evidence="5">Endogalactanase involved in the degradation of plant cell wall polysaccharides, and more particularly of hairy regions of pectin.</text>
</comment>
<reference evidence="8" key="1">
    <citation type="journal article" date="2018" name="Proc. Natl. Acad. Sci. U.S.A.">
        <title>Linking secondary metabolites to gene clusters through genome sequencing of six diverse Aspergillus species.</title>
        <authorList>
            <person name="Kaerboelling I."/>
            <person name="Vesth T.C."/>
            <person name="Frisvad J.C."/>
            <person name="Nybo J.L."/>
            <person name="Theobald S."/>
            <person name="Kuo A."/>
            <person name="Bowyer P."/>
            <person name="Matsuda Y."/>
            <person name="Mondo S."/>
            <person name="Lyhne E.K."/>
            <person name="Kogle M.E."/>
            <person name="Clum A."/>
            <person name="Lipzen A."/>
            <person name="Salamov A."/>
            <person name="Ngan C.Y."/>
            <person name="Daum C."/>
            <person name="Chiniquy J."/>
            <person name="Barry K."/>
            <person name="LaButti K."/>
            <person name="Haridas S."/>
            <person name="Simmons B.A."/>
            <person name="Magnuson J.K."/>
            <person name="Mortensen U.H."/>
            <person name="Larsen T.O."/>
            <person name="Grigoriev I.V."/>
            <person name="Baker S.E."/>
            <person name="Andersen M.R."/>
        </authorList>
    </citation>
    <scope>NUCLEOTIDE SEQUENCE [LARGE SCALE GENOMIC DNA]</scope>
    <source>
        <strain evidence="8">IBT 16806</strain>
    </source>
</reference>
<evidence type="ECO:0000313" key="8">
    <source>
        <dbReference type="Proteomes" id="UP000234474"/>
    </source>
</evidence>
<dbReference type="SUPFAM" id="SSF51445">
    <property type="entry name" value="(Trans)glycosidases"/>
    <property type="match status" value="1"/>
</dbReference>
<comment type="similarity">
    <text evidence="2 6">Belongs to the glycosyl hydrolase 53 family.</text>
</comment>
<comment type="catalytic activity">
    <reaction evidence="1 6">
        <text>The enzyme specifically hydrolyzes (1-&gt;4)-beta-D-galactosidic linkages in type I arabinogalactans.</text>
        <dbReference type="EC" id="3.2.1.89"/>
    </reaction>
</comment>
<dbReference type="VEuPathDB" id="FungiDB:P174DRAFT_512719"/>
<evidence type="ECO:0000256" key="5">
    <source>
        <dbReference type="ARBA" id="ARBA00054565"/>
    </source>
</evidence>
<dbReference type="PANTHER" id="PTHR34983:SF1">
    <property type="entry name" value="ARABINOGALACTAN ENDO-BETA-1,4-GALACTANASE A"/>
    <property type="match status" value="1"/>
</dbReference>
<dbReference type="Pfam" id="PF07745">
    <property type="entry name" value="Glyco_hydro_53"/>
    <property type="match status" value="1"/>
</dbReference>
<dbReference type="FunFam" id="3.20.20.80:FF:000077">
    <property type="entry name" value="Arabinogalactan endo-beta-1,4-galactanase"/>
    <property type="match status" value="1"/>
</dbReference>
<dbReference type="PANTHER" id="PTHR34983">
    <property type="entry name" value="ARABINOGALACTAN ENDO-BETA-1,4-GALACTANASE A"/>
    <property type="match status" value="1"/>
</dbReference>
<keyword evidence="4 6" id="KW-0326">Glycosidase</keyword>
<evidence type="ECO:0000313" key="7">
    <source>
        <dbReference type="EMBL" id="PKX94585.1"/>
    </source>
</evidence>
<feature type="signal peptide" evidence="6">
    <location>
        <begin position="1"/>
        <end position="20"/>
    </location>
</feature>
<dbReference type="InterPro" id="IPR011683">
    <property type="entry name" value="Glyco_hydro_53"/>
</dbReference>
<feature type="chain" id="PRO_5013984734" description="Arabinogalactan endo-beta-1,4-galactanase" evidence="6">
    <location>
        <begin position="21"/>
        <end position="355"/>
    </location>
</feature>
<dbReference type="AlphaFoldDB" id="A0A2I1CAD1"/>
<dbReference type="InterPro" id="IPR017853">
    <property type="entry name" value="GH"/>
</dbReference>
<dbReference type="OrthoDB" id="110914at2759"/>
<keyword evidence="6" id="KW-0732">Signal</keyword>
<dbReference type="EC" id="3.2.1.89" evidence="6"/>
<dbReference type="GO" id="GO:0015926">
    <property type="term" value="F:glucosidase activity"/>
    <property type="evidence" value="ECO:0007669"/>
    <property type="project" value="InterPro"/>
</dbReference>
<keyword evidence="3 6" id="KW-0378">Hydrolase</keyword>
<dbReference type="RefSeq" id="XP_024683180.1">
    <property type="nucleotide sequence ID" value="XM_024831904.1"/>
</dbReference>
<dbReference type="OMA" id="KYIHDEW"/>
<sequence>MLGKMILLPLFLLCHSLASASLTYRGADISSLLIEEKAGIEYKNVDGQTQPLENILKANGVNSIRQRVWVNPSDGSYNLDYNLKLAKRVKAAGMSVYLDLHFSDTWADPSHQTTPIGWSTSDIGTLTWQVYNYTKEVCDTFASNGIDVSIVAIGNEIRNGLLWPLGKPNNYANIANILHSAAFGVKDSTLSAKPKIMIHLDNGWDWSAQKFFYDSVLSSGGNLVKSDFDLIGVSYYPFYNPSATLSALTTSLKNLRSTYGKDVLVVETDWPASCPNPAYAFPSDLKDIPFSAAGQTTFVQRVANVVAQTSGGIGLYYWEPAWVQNAGLGSSCEDNLMVDWRTDQARTSLSVFGSI</sequence>